<name>A0A2S4KYQ2_9HYPO</name>
<feature type="region of interest" description="Disordered" evidence="1">
    <location>
        <begin position="1"/>
        <end position="20"/>
    </location>
</feature>
<proteinExistence type="predicted"/>
<feature type="region of interest" description="Disordered" evidence="1">
    <location>
        <begin position="27"/>
        <end position="66"/>
    </location>
</feature>
<dbReference type="EMBL" id="PKSG01000452">
    <property type="protein sequence ID" value="POR35318.1"/>
    <property type="molecule type" value="Genomic_DNA"/>
</dbReference>
<protein>
    <submittedName>
        <fullName evidence="2">Uncharacterized protein</fullName>
    </submittedName>
</protein>
<evidence type="ECO:0000313" key="2">
    <source>
        <dbReference type="EMBL" id="POR35318.1"/>
    </source>
</evidence>
<comment type="caution">
    <text evidence="2">The sequence shown here is derived from an EMBL/GenBank/DDBJ whole genome shotgun (WGS) entry which is preliminary data.</text>
</comment>
<sequence length="119" mass="13219">MTSSEKRIPKRWTDGEDTVLQNEVLKQAPSSPHRHPWSSQQPGVERHGLEQSSRIAARADQQRLPQAVGEQALWGAEDGFLGPRRGQALARGNGKMWPSVCCQFPVYLSAEWLMNTGGP</sequence>
<evidence type="ECO:0000256" key="1">
    <source>
        <dbReference type="SAM" id="MobiDB-lite"/>
    </source>
</evidence>
<organism evidence="2 3">
    <name type="scientific">Tolypocladium paradoxum</name>
    <dbReference type="NCBI Taxonomy" id="94208"/>
    <lineage>
        <taxon>Eukaryota</taxon>
        <taxon>Fungi</taxon>
        <taxon>Dikarya</taxon>
        <taxon>Ascomycota</taxon>
        <taxon>Pezizomycotina</taxon>
        <taxon>Sordariomycetes</taxon>
        <taxon>Hypocreomycetidae</taxon>
        <taxon>Hypocreales</taxon>
        <taxon>Ophiocordycipitaceae</taxon>
        <taxon>Tolypocladium</taxon>
    </lineage>
</organism>
<feature type="compositionally biased region" description="Basic and acidic residues" evidence="1">
    <location>
        <begin position="1"/>
        <end position="14"/>
    </location>
</feature>
<reference evidence="2 3" key="1">
    <citation type="submission" date="2018-01" db="EMBL/GenBank/DDBJ databases">
        <title>Harnessing the power of phylogenomics to disentangle the directionality and signatures of interkingdom host jumping in the parasitic fungal genus Tolypocladium.</title>
        <authorList>
            <person name="Quandt C.A."/>
            <person name="Patterson W."/>
            <person name="Spatafora J.W."/>
        </authorList>
    </citation>
    <scope>NUCLEOTIDE SEQUENCE [LARGE SCALE GENOMIC DNA]</scope>
    <source>
        <strain evidence="2 3">NRBC 100945</strain>
    </source>
</reference>
<dbReference type="AlphaFoldDB" id="A0A2S4KYQ2"/>
<accession>A0A2S4KYQ2</accession>
<keyword evidence="3" id="KW-1185">Reference proteome</keyword>
<gene>
    <name evidence="2" type="ORF">TPAR_04489</name>
</gene>
<dbReference type="Proteomes" id="UP000237481">
    <property type="component" value="Unassembled WGS sequence"/>
</dbReference>
<evidence type="ECO:0000313" key="3">
    <source>
        <dbReference type="Proteomes" id="UP000237481"/>
    </source>
</evidence>